<protein>
    <submittedName>
        <fullName evidence="2">Uncharacterized protein</fullName>
    </submittedName>
</protein>
<evidence type="ECO:0000256" key="1">
    <source>
        <dbReference type="SAM" id="SignalP"/>
    </source>
</evidence>
<feature type="signal peptide" evidence="1">
    <location>
        <begin position="1"/>
        <end position="23"/>
    </location>
</feature>
<organism evidence="2 3">
    <name type="scientific">Meloidogyne graminicola</name>
    <dbReference type="NCBI Taxonomy" id="189291"/>
    <lineage>
        <taxon>Eukaryota</taxon>
        <taxon>Metazoa</taxon>
        <taxon>Ecdysozoa</taxon>
        <taxon>Nematoda</taxon>
        <taxon>Chromadorea</taxon>
        <taxon>Rhabditida</taxon>
        <taxon>Tylenchina</taxon>
        <taxon>Tylenchomorpha</taxon>
        <taxon>Tylenchoidea</taxon>
        <taxon>Meloidogynidae</taxon>
        <taxon>Meloidogyninae</taxon>
        <taxon>Meloidogyne</taxon>
    </lineage>
</organism>
<evidence type="ECO:0000313" key="2">
    <source>
        <dbReference type="EMBL" id="KAF7634174.1"/>
    </source>
</evidence>
<proteinExistence type="predicted"/>
<accession>A0A8S9ZLB6</accession>
<feature type="chain" id="PRO_5035880014" evidence="1">
    <location>
        <begin position="24"/>
        <end position="129"/>
    </location>
</feature>
<keyword evidence="3" id="KW-1185">Reference proteome</keyword>
<dbReference type="AlphaFoldDB" id="A0A8S9ZLB6"/>
<dbReference type="EMBL" id="JABEBT010000063">
    <property type="protein sequence ID" value="KAF7634174.1"/>
    <property type="molecule type" value="Genomic_DNA"/>
</dbReference>
<gene>
    <name evidence="2" type="ORF">Mgra_00006472</name>
</gene>
<reference evidence="2" key="1">
    <citation type="journal article" date="2020" name="Ecol. Evol.">
        <title>Genome structure and content of the rice root-knot nematode (Meloidogyne graminicola).</title>
        <authorList>
            <person name="Phan N.T."/>
            <person name="Danchin E.G.J."/>
            <person name="Klopp C."/>
            <person name="Perfus-Barbeoch L."/>
            <person name="Kozlowski D.K."/>
            <person name="Koutsovoulos G.D."/>
            <person name="Lopez-Roques C."/>
            <person name="Bouchez O."/>
            <person name="Zahm M."/>
            <person name="Besnard G."/>
            <person name="Bellafiore S."/>
        </authorList>
    </citation>
    <scope>NUCLEOTIDE SEQUENCE</scope>
    <source>
        <strain evidence="2">VN-18</strain>
    </source>
</reference>
<evidence type="ECO:0000313" key="3">
    <source>
        <dbReference type="Proteomes" id="UP000605970"/>
    </source>
</evidence>
<keyword evidence="1" id="KW-0732">Signal</keyword>
<dbReference type="Proteomes" id="UP000605970">
    <property type="component" value="Unassembled WGS sequence"/>
</dbReference>
<sequence length="129" mass="14662">MKQTFPSLFFILIFLIVLKCCYSMDAELVNKRFQRTLGCSEQDHKSCDDVCKGDSYWYGFCSVWDGRDLKCSCSNYRSPLDGKVCGPLRQQKCMEECRGKGQEGGYCLVSPTSENRHGMAKCSCFGKSR</sequence>
<dbReference type="OrthoDB" id="5911979at2759"/>
<name>A0A8S9ZLB6_9BILA</name>
<comment type="caution">
    <text evidence="2">The sequence shown here is derived from an EMBL/GenBank/DDBJ whole genome shotgun (WGS) entry which is preliminary data.</text>
</comment>